<reference evidence="2" key="1">
    <citation type="submission" date="2021-04" db="EMBL/GenBank/DDBJ databases">
        <authorList>
            <person name="Hornung B."/>
        </authorList>
    </citation>
    <scope>NUCLEOTIDE SEQUENCE</scope>
    <source>
        <strain evidence="2">G5G6</strain>
    </source>
</reference>
<evidence type="ECO:0000256" key="1">
    <source>
        <dbReference type="SAM" id="MobiDB-lite"/>
    </source>
</evidence>
<dbReference type="RefSeq" id="WP_220636500.1">
    <property type="nucleotide sequence ID" value="NZ_CAJQUM010000001.1"/>
</dbReference>
<name>A0A916J507_9PROT</name>
<organism evidence="2 3">
    <name type="scientific">Georgfuchsia toluolica</name>
    <dbReference type="NCBI Taxonomy" id="424218"/>
    <lineage>
        <taxon>Bacteria</taxon>
        <taxon>Pseudomonadati</taxon>
        <taxon>Pseudomonadota</taxon>
        <taxon>Betaproteobacteria</taxon>
        <taxon>Nitrosomonadales</taxon>
        <taxon>Sterolibacteriaceae</taxon>
        <taxon>Georgfuchsia</taxon>
    </lineage>
</organism>
<comment type="caution">
    <text evidence="2">The sequence shown here is derived from an EMBL/GenBank/DDBJ whole genome shotgun (WGS) entry which is preliminary data.</text>
</comment>
<dbReference type="Proteomes" id="UP000742786">
    <property type="component" value="Unassembled WGS sequence"/>
</dbReference>
<keyword evidence="3" id="KW-1185">Reference proteome</keyword>
<proteinExistence type="predicted"/>
<feature type="compositionally biased region" description="Pro residues" evidence="1">
    <location>
        <begin position="48"/>
        <end position="59"/>
    </location>
</feature>
<sequence length="458" mass="51395">MEHDQQSQHPSAVEAFPEEQNALGSAVGRSAPAPAAPPNEGNALAGNSPPPAGGPPPTIRGPQTYEKGKAHPCKLLRTAVDSLYVSYPGELSENSFSRLYSLKVAAQSDDEAEQAAAQLQIGNQLFAVWDKAPRPYAFVLHNACFHLQISRGNKVPLAYVQITSQYLTAIGVEAAEKELRFIVNSLGRVDKDACMSRVDLCVDFVPYLDMDQFQARQWLTRVKKKERYWDGNRPTGWKVGRGGPMQGKTYDKILEIVQQSHKNYLLDIWATKGWLPGEPVWRHEFQFGREVLKLMRINTIDELMSNLGGMWRAATEDWLRLVVPDESDSNRGRWPNHPLWDAITTADWNMPHQPALVRIRERGMPTDAQLFTVPLGYVAAFMAARGITNWDEGLGAYLQEAQQFHKSNGRNTRIYVEGKTLLKGRLFGTLDNRRQDPKVIEDQEAAYRLAKDGEEVGS</sequence>
<gene>
    <name evidence="2" type="ORF">GTOL_12560</name>
</gene>
<dbReference type="AlphaFoldDB" id="A0A916J507"/>
<evidence type="ECO:0000313" key="2">
    <source>
        <dbReference type="EMBL" id="CAG4884677.1"/>
    </source>
</evidence>
<dbReference type="EMBL" id="CAJQUM010000001">
    <property type="protein sequence ID" value="CAG4884677.1"/>
    <property type="molecule type" value="Genomic_DNA"/>
</dbReference>
<accession>A0A916J507</accession>
<protein>
    <submittedName>
        <fullName evidence="2">Uncharacterized protein</fullName>
    </submittedName>
</protein>
<feature type="region of interest" description="Disordered" evidence="1">
    <location>
        <begin position="1"/>
        <end position="66"/>
    </location>
</feature>
<evidence type="ECO:0000313" key="3">
    <source>
        <dbReference type="Proteomes" id="UP000742786"/>
    </source>
</evidence>